<dbReference type="PANTHER" id="PTHR15503">
    <property type="entry name" value="LDOC1 RELATED"/>
    <property type="match status" value="1"/>
</dbReference>
<dbReference type="Pfam" id="PF08284">
    <property type="entry name" value="RVP_2"/>
    <property type="match status" value="1"/>
</dbReference>
<protein>
    <submittedName>
        <fullName evidence="8">Putative reverse transcriptase domain-containing protein</fullName>
    </submittedName>
</protein>
<dbReference type="CDD" id="cd09274">
    <property type="entry name" value="RNase_HI_RT_Ty3"/>
    <property type="match status" value="1"/>
</dbReference>
<dbReference type="SUPFAM" id="SSF56672">
    <property type="entry name" value="DNA/RNA polymerases"/>
    <property type="match status" value="1"/>
</dbReference>
<evidence type="ECO:0000256" key="6">
    <source>
        <dbReference type="ARBA" id="ARBA00022918"/>
    </source>
</evidence>
<accession>A0A6L2N7A5</accession>
<keyword evidence="6 8" id="KW-0695">RNA-directed DNA polymerase</keyword>
<keyword evidence="1" id="KW-0808">Transferase</keyword>
<dbReference type="PANTHER" id="PTHR15503:SF45">
    <property type="entry name" value="RNA-DIRECTED DNA POLYMERASE HOMOLOG"/>
    <property type="match status" value="1"/>
</dbReference>
<gene>
    <name evidence="8" type="ORF">Tci_052372</name>
</gene>
<dbReference type="CDD" id="cd00303">
    <property type="entry name" value="retropepsin_like"/>
    <property type="match status" value="1"/>
</dbReference>
<evidence type="ECO:0000259" key="7">
    <source>
        <dbReference type="Pfam" id="PF17917"/>
    </source>
</evidence>
<keyword evidence="2" id="KW-0548">Nucleotidyltransferase</keyword>
<dbReference type="InterPro" id="IPR041373">
    <property type="entry name" value="RT_RNaseH"/>
</dbReference>
<proteinExistence type="predicted"/>
<keyword evidence="3" id="KW-0540">Nuclease</keyword>
<organism evidence="8">
    <name type="scientific">Tanacetum cinerariifolium</name>
    <name type="common">Dalmatian daisy</name>
    <name type="synonym">Chrysanthemum cinerariifolium</name>
    <dbReference type="NCBI Taxonomy" id="118510"/>
    <lineage>
        <taxon>Eukaryota</taxon>
        <taxon>Viridiplantae</taxon>
        <taxon>Streptophyta</taxon>
        <taxon>Embryophyta</taxon>
        <taxon>Tracheophyta</taxon>
        <taxon>Spermatophyta</taxon>
        <taxon>Magnoliopsida</taxon>
        <taxon>eudicotyledons</taxon>
        <taxon>Gunneridae</taxon>
        <taxon>Pentapetalae</taxon>
        <taxon>asterids</taxon>
        <taxon>campanulids</taxon>
        <taxon>Asterales</taxon>
        <taxon>Asteraceae</taxon>
        <taxon>Asteroideae</taxon>
        <taxon>Anthemideae</taxon>
        <taxon>Anthemidinae</taxon>
        <taxon>Tanacetum</taxon>
    </lineage>
</organism>
<sequence length="403" mass="46414">MSVEKEATQEQIAQRESIIKPVTLNTSYEVELADGKVVSTNIVLKGCTLNLVDHLFDIDLMPIELGTFDVIVGMDWLVERDAIIMCGKKEVHVPYKNKMLLVKGYRVMEKRLQDVPVIHDFPEVFPDDFSGLPPPRQVEFRIELVPGATHVARAPYRLAPPKLKELSNQLKELLEKGFIHPISSPLGAPVLFVKKKDGSFRMCIDYRELNKLTVITNFALERKTSQLLPLELGRRRGVPVVETKAVSAPIMSLSKGSEDFVVYFDASLKGFGVVLMQMEKVITYASRQLKKHEENYTTRDLELGVVVVTLRLWRHYLYDTKCTLFTDHKSLQYILDKKELNMRQRRWIKFLSDYDYEYRYHPGKANIVSDALSQKEKERPLRVRALVMTVHIDLPKRILNAQT</sequence>
<dbReference type="GO" id="GO:0003964">
    <property type="term" value="F:RNA-directed DNA polymerase activity"/>
    <property type="evidence" value="ECO:0007669"/>
    <property type="project" value="UniProtKB-KW"/>
</dbReference>
<evidence type="ECO:0000256" key="4">
    <source>
        <dbReference type="ARBA" id="ARBA00022759"/>
    </source>
</evidence>
<dbReference type="InterPro" id="IPR043502">
    <property type="entry name" value="DNA/RNA_pol_sf"/>
</dbReference>
<dbReference type="InterPro" id="IPR021109">
    <property type="entry name" value="Peptidase_aspartic_dom_sf"/>
</dbReference>
<dbReference type="InterPro" id="IPR032567">
    <property type="entry name" value="RTL1-rel"/>
</dbReference>
<evidence type="ECO:0000256" key="5">
    <source>
        <dbReference type="ARBA" id="ARBA00022801"/>
    </source>
</evidence>
<reference evidence="8" key="1">
    <citation type="journal article" date="2019" name="Sci. Rep.">
        <title>Draft genome of Tanacetum cinerariifolium, the natural source of mosquito coil.</title>
        <authorList>
            <person name="Yamashiro T."/>
            <person name="Shiraishi A."/>
            <person name="Satake H."/>
            <person name="Nakayama K."/>
        </authorList>
    </citation>
    <scope>NUCLEOTIDE SEQUENCE</scope>
</reference>
<evidence type="ECO:0000256" key="3">
    <source>
        <dbReference type="ARBA" id="ARBA00022722"/>
    </source>
</evidence>
<evidence type="ECO:0000256" key="1">
    <source>
        <dbReference type="ARBA" id="ARBA00022679"/>
    </source>
</evidence>
<dbReference type="GO" id="GO:0016787">
    <property type="term" value="F:hydrolase activity"/>
    <property type="evidence" value="ECO:0007669"/>
    <property type="project" value="UniProtKB-KW"/>
</dbReference>
<keyword evidence="5" id="KW-0378">Hydrolase</keyword>
<dbReference type="GO" id="GO:0004519">
    <property type="term" value="F:endonuclease activity"/>
    <property type="evidence" value="ECO:0007669"/>
    <property type="project" value="UniProtKB-KW"/>
</dbReference>
<dbReference type="Pfam" id="PF17917">
    <property type="entry name" value="RT_RNaseH"/>
    <property type="match status" value="1"/>
</dbReference>
<evidence type="ECO:0000313" key="8">
    <source>
        <dbReference type="EMBL" id="GEU80394.1"/>
    </source>
</evidence>
<dbReference type="Gene3D" id="2.40.70.10">
    <property type="entry name" value="Acid Proteases"/>
    <property type="match status" value="1"/>
</dbReference>
<evidence type="ECO:0000256" key="2">
    <source>
        <dbReference type="ARBA" id="ARBA00022695"/>
    </source>
</evidence>
<comment type="caution">
    <text evidence="8">The sequence shown here is derived from an EMBL/GenBank/DDBJ whole genome shotgun (WGS) entry which is preliminary data.</text>
</comment>
<feature type="domain" description="Reverse transcriptase RNase H-like" evidence="7">
    <location>
        <begin position="257"/>
        <end position="354"/>
    </location>
</feature>
<dbReference type="AlphaFoldDB" id="A0A6L2N7A5"/>
<name>A0A6L2N7A5_TANCI</name>
<dbReference type="Gene3D" id="3.10.10.10">
    <property type="entry name" value="HIV Type 1 Reverse Transcriptase, subunit A, domain 1"/>
    <property type="match status" value="1"/>
</dbReference>
<dbReference type="EMBL" id="BKCJ010008069">
    <property type="protein sequence ID" value="GEU80394.1"/>
    <property type="molecule type" value="Genomic_DNA"/>
</dbReference>
<keyword evidence="4" id="KW-0255">Endonuclease</keyword>